<evidence type="ECO:0000256" key="2">
    <source>
        <dbReference type="ARBA" id="ARBA00022771"/>
    </source>
</evidence>
<feature type="region of interest" description="Disordered" evidence="5">
    <location>
        <begin position="1"/>
        <end position="21"/>
    </location>
</feature>
<protein>
    <recommendedName>
        <fullName evidence="6">MYND-type domain-containing protein</fullName>
    </recommendedName>
</protein>
<feature type="domain" description="MYND-type" evidence="6">
    <location>
        <begin position="35"/>
        <end position="72"/>
    </location>
</feature>
<evidence type="ECO:0000313" key="8">
    <source>
        <dbReference type="Proteomes" id="UP000191285"/>
    </source>
</evidence>
<keyword evidence="2 4" id="KW-0863">Zinc-finger</keyword>
<dbReference type="SUPFAM" id="SSF144232">
    <property type="entry name" value="HIT/MYND zinc finger-like"/>
    <property type="match status" value="1"/>
</dbReference>
<dbReference type="GO" id="GO:0008270">
    <property type="term" value="F:zinc ion binding"/>
    <property type="evidence" value="ECO:0007669"/>
    <property type="project" value="UniProtKB-KW"/>
</dbReference>
<dbReference type="InterPro" id="IPR002893">
    <property type="entry name" value="Znf_MYND"/>
</dbReference>
<evidence type="ECO:0000259" key="6">
    <source>
        <dbReference type="PROSITE" id="PS50865"/>
    </source>
</evidence>
<evidence type="ECO:0000256" key="5">
    <source>
        <dbReference type="SAM" id="MobiDB-lite"/>
    </source>
</evidence>
<feature type="compositionally biased region" description="Polar residues" evidence="5">
    <location>
        <begin position="1"/>
        <end position="18"/>
    </location>
</feature>
<evidence type="ECO:0000313" key="7">
    <source>
        <dbReference type="EMBL" id="OQE20048.1"/>
    </source>
</evidence>
<name>A0A1V6T110_9EURO</name>
<reference evidence="8" key="1">
    <citation type="journal article" date="2017" name="Nat. Microbiol.">
        <title>Global analysis of biosynthetic gene clusters reveals vast potential of secondary metabolite production in Penicillium species.</title>
        <authorList>
            <person name="Nielsen J.C."/>
            <person name="Grijseels S."/>
            <person name="Prigent S."/>
            <person name="Ji B."/>
            <person name="Dainat J."/>
            <person name="Nielsen K.F."/>
            <person name="Frisvad J.C."/>
            <person name="Workman M."/>
            <person name="Nielsen J."/>
        </authorList>
    </citation>
    <scope>NUCLEOTIDE SEQUENCE [LARGE SCALE GENOMIC DNA]</scope>
    <source>
        <strain evidence="8">IBT 24891</strain>
    </source>
</reference>
<evidence type="ECO:0000256" key="3">
    <source>
        <dbReference type="ARBA" id="ARBA00022833"/>
    </source>
</evidence>
<dbReference type="AlphaFoldDB" id="A0A1V6T110"/>
<dbReference type="Gene3D" id="6.10.140.2220">
    <property type="match status" value="1"/>
</dbReference>
<dbReference type="Pfam" id="PF01753">
    <property type="entry name" value="zf-MYND"/>
    <property type="match status" value="1"/>
</dbReference>
<keyword evidence="1" id="KW-0479">Metal-binding</keyword>
<evidence type="ECO:0000256" key="4">
    <source>
        <dbReference type="PROSITE-ProRule" id="PRU00134"/>
    </source>
</evidence>
<dbReference type="Proteomes" id="UP000191285">
    <property type="component" value="Unassembled WGS sequence"/>
</dbReference>
<dbReference type="STRING" id="303698.A0A1V6T110"/>
<evidence type="ECO:0000256" key="1">
    <source>
        <dbReference type="ARBA" id="ARBA00022723"/>
    </source>
</evidence>
<keyword evidence="8" id="KW-1185">Reference proteome</keyword>
<sequence>MTPSLATNTAHAPDSNPTMLADWKQPAHNKLPTGCKLCDKEGNLLRCAGCQMFHYCSREHQVQDRPDHKNDNPFENHVGRFWKIRETRPYMNALSELAMMTQSTRHSDSLQAEYDSCKELLRLCPGDNMGVRATVPSVLLRLGKDQECYDFMKWFAQTLNNRNYDWFKTEGYLNIKNADIFEDIDYLAGSRVMIDLSFLICMMILKIRVALDLGKLSGLQSEIDRMSEATALLARLDVVRGENIDQKRPQLKRQIDELFIAVNQRNNHYWPMLMEPEEAISKPPIPMYMMGSPEEARMALQQTWYPWMEVEAVYTFMTLIAVGQHGEYF</sequence>
<keyword evidence="3" id="KW-0862">Zinc</keyword>
<organism evidence="7 8">
    <name type="scientific">Penicillium steckii</name>
    <dbReference type="NCBI Taxonomy" id="303698"/>
    <lineage>
        <taxon>Eukaryota</taxon>
        <taxon>Fungi</taxon>
        <taxon>Dikarya</taxon>
        <taxon>Ascomycota</taxon>
        <taxon>Pezizomycotina</taxon>
        <taxon>Eurotiomycetes</taxon>
        <taxon>Eurotiomycetidae</taxon>
        <taxon>Eurotiales</taxon>
        <taxon>Aspergillaceae</taxon>
        <taxon>Penicillium</taxon>
    </lineage>
</organism>
<accession>A0A1V6T110</accession>
<comment type="caution">
    <text evidence="7">The sequence shown here is derived from an EMBL/GenBank/DDBJ whole genome shotgun (WGS) entry which is preliminary data.</text>
</comment>
<dbReference type="EMBL" id="MLKD01000014">
    <property type="protein sequence ID" value="OQE20048.1"/>
    <property type="molecule type" value="Genomic_DNA"/>
</dbReference>
<dbReference type="PROSITE" id="PS50865">
    <property type="entry name" value="ZF_MYND_2"/>
    <property type="match status" value="1"/>
</dbReference>
<gene>
    <name evidence="7" type="ORF">PENSTE_c014G02182</name>
</gene>
<dbReference type="OrthoDB" id="5952526at2759"/>
<proteinExistence type="predicted"/>